<comment type="subunit">
    <text evidence="4">Binds to histones H3 and H4.</text>
</comment>
<dbReference type="Gene3D" id="3.10.50.40">
    <property type="match status" value="1"/>
</dbReference>
<keyword evidence="12" id="KW-1185">Reference proteome</keyword>
<feature type="compositionally biased region" description="Acidic residues" evidence="9">
    <location>
        <begin position="109"/>
        <end position="120"/>
    </location>
</feature>
<dbReference type="AlphaFoldDB" id="A0AA39YRU8"/>
<feature type="compositionally biased region" description="Acidic residues" evidence="9">
    <location>
        <begin position="239"/>
        <end position="276"/>
    </location>
</feature>
<evidence type="ECO:0000313" key="12">
    <source>
        <dbReference type="Proteomes" id="UP001174936"/>
    </source>
</evidence>
<dbReference type="InterPro" id="IPR023566">
    <property type="entry name" value="PPIase_Fpr3/Fpr4-like"/>
</dbReference>
<reference evidence="11" key="1">
    <citation type="submission" date="2023-06" db="EMBL/GenBank/DDBJ databases">
        <title>Genome-scale phylogeny and comparative genomics of the fungal order Sordariales.</title>
        <authorList>
            <consortium name="Lawrence Berkeley National Laboratory"/>
            <person name="Hensen N."/>
            <person name="Bonometti L."/>
            <person name="Westerberg I."/>
            <person name="Brannstrom I.O."/>
            <person name="Guillou S."/>
            <person name="Cros-Aarteil S."/>
            <person name="Calhoun S."/>
            <person name="Haridas S."/>
            <person name="Kuo A."/>
            <person name="Mondo S."/>
            <person name="Pangilinan J."/>
            <person name="Riley R."/>
            <person name="Labutti K."/>
            <person name="Andreopoulos B."/>
            <person name="Lipzen A."/>
            <person name="Chen C."/>
            <person name="Yanf M."/>
            <person name="Daum C."/>
            <person name="Ng V."/>
            <person name="Clum A."/>
            <person name="Steindorff A."/>
            <person name="Ohm R."/>
            <person name="Martin F."/>
            <person name="Silar P."/>
            <person name="Natvig D."/>
            <person name="Lalanne C."/>
            <person name="Gautier V."/>
            <person name="Ament-Velasquez S.L."/>
            <person name="Kruys A."/>
            <person name="Hutchinson M.I."/>
            <person name="Powell A.J."/>
            <person name="Barry K."/>
            <person name="Miller A.N."/>
            <person name="Grigoriev I.V."/>
            <person name="Debuchy R."/>
            <person name="Gladieux P."/>
            <person name="Thoren M.H."/>
            <person name="Johannesson H."/>
        </authorList>
    </citation>
    <scope>NUCLEOTIDE SEQUENCE</scope>
    <source>
        <strain evidence="11">SMH2532-1</strain>
    </source>
</reference>
<dbReference type="SUPFAM" id="SSF54534">
    <property type="entry name" value="FKBP-like"/>
    <property type="match status" value="1"/>
</dbReference>
<dbReference type="InterPro" id="IPR041232">
    <property type="entry name" value="NPL"/>
</dbReference>
<keyword evidence="6 7" id="KW-0413">Isomerase</keyword>
<dbReference type="PIRSF" id="PIRSF001473">
    <property type="entry name" value="FK506-bp_FPR3"/>
    <property type="match status" value="1"/>
</dbReference>
<dbReference type="GO" id="GO:0005730">
    <property type="term" value="C:nucleolus"/>
    <property type="evidence" value="ECO:0007669"/>
    <property type="project" value="TreeGrafter"/>
</dbReference>
<dbReference type="Gene3D" id="2.60.120.340">
    <property type="entry name" value="Nucleoplasmin core domain"/>
    <property type="match status" value="1"/>
</dbReference>
<comment type="function">
    <text evidence="2">PPIase that acts as a histone chaperone. Histone proline isomerase that increases the rate of cis-trans isomerization at prolines on the histone H3 N-terminal tail. Proline isomerization influences H3 methylation thereby regulating gene expression.</text>
</comment>
<evidence type="ECO:0000256" key="8">
    <source>
        <dbReference type="PROSITE-ProRule" id="PRU00277"/>
    </source>
</evidence>
<evidence type="ECO:0000256" key="6">
    <source>
        <dbReference type="ARBA" id="ARBA00023235"/>
    </source>
</evidence>
<dbReference type="PROSITE" id="PS50059">
    <property type="entry name" value="FKBP_PPIASE"/>
    <property type="match status" value="1"/>
</dbReference>
<gene>
    <name evidence="11" type="ORF">B0T16DRAFT_61579</name>
</gene>
<dbReference type="GO" id="GO:0003755">
    <property type="term" value="F:peptidyl-prolyl cis-trans isomerase activity"/>
    <property type="evidence" value="ECO:0007669"/>
    <property type="project" value="UniProtKB-KW"/>
</dbReference>
<dbReference type="PANTHER" id="PTHR43811">
    <property type="entry name" value="FKBP-TYPE PEPTIDYL-PROLYL CIS-TRANS ISOMERASE FKPA"/>
    <property type="match status" value="1"/>
</dbReference>
<dbReference type="Proteomes" id="UP001174936">
    <property type="component" value="Unassembled WGS sequence"/>
</dbReference>
<dbReference type="EC" id="5.2.1.8" evidence="7"/>
<accession>A0AA39YRU8</accession>
<dbReference type="InterPro" id="IPR046357">
    <property type="entry name" value="PPIase_dom_sf"/>
</dbReference>
<proteinExistence type="inferred from homology"/>
<evidence type="ECO:0000256" key="7">
    <source>
        <dbReference type="PIRNR" id="PIRNR001473"/>
    </source>
</evidence>
<comment type="caution">
    <text evidence="11">The sequence shown here is derived from an EMBL/GenBank/DDBJ whole genome shotgun (WGS) entry which is preliminary data.</text>
</comment>
<feature type="compositionally biased region" description="Acidic residues" evidence="9">
    <location>
        <begin position="173"/>
        <end position="194"/>
    </location>
</feature>
<feature type="region of interest" description="Disordered" evidence="9">
    <location>
        <begin position="236"/>
        <end position="328"/>
    </location>
</feature>
<evidence type="ECO:0000256" key="9">
    <source>
        <dbReference type="SAM" id="MobiDB-lite"/>
    </source>
</evidence>
<feature type="compositionally biased region" description="Basic and acidic residues" evidence="9">
    <location>
        <begin position="133"/>
        <end position="143"/>
    </location>
</feature>
<protein>
    <recommendedName>
        <fullName evidence="7">FK506-binding protein</fullName>
        <ecNumber evidence="7">5.2.1.8</ecNumber>
    </recommendedName>
</protein>
<evidence type="ECO:0000256" key="4">
    <source>
        <dbReference type="ARBA" id="ARBA00011865"/>
    </source>
</evidence>
<evidence type="ECO:0000256" key="5">
    <source>
        <dbReference type="ARBA" id="ARBA00023110"/>
    </source>
</evidence>
<dbReference type="PANTHER" id="PTHR43811:SF19">
    <property type="entry name" value="39 KDA FK506-BINDING NUCLEAR PROTEIN"/>
    <property type="match status" value="1"/>
</dbReference>
<dbReference type="InterPro" id="IPR001179">
    <property type="entry name" value="PPIase_FKBP_dom"/>
</dbReference>
<dbReference type="Pfam" id="PF17800">
    <property type="entry name" value="NPL"/>
    <property type="match status" value="1"/>
</dbReference>
<evidence type="ECO:0000313" key="11">
    <source>
        <dbReference type="EMBL" id="KAK0657493.1"/>
    </source>
</evidence>
<name>A0AA39YRU8_9PEZI</name>
<comment type="catalytic activity">
    <reaction evidence="1 7 8">
        <text>[protein]-peptidylproline (omega=180) = [protein]-peptidylproline (omega=0)</text>
        <dbReference type="Rhea" id="RHEA:16237"/>
        <dbReference type="Rhea" id="RHEA-COMP:10747"/>
        <dbReference type="Rhea" id="RHEA-COMP:10748"/>
        <dbReference type="ChEBI" id="CHEBI:83833"/>
        <dbReference type="ChEBI" id="CHEBI:83834"/>
        <dbReference type="EC" id="5.2.1.8"/>
    </reaction>
</comment>
<feature type="domain" description="PPIase FKBP-type" evidence="10">
    <location>
        <begin position="400"/>
        <end position="486"/>
    </location>
</feature>
<feature type="region of interest" description="Disordered" evidence="9">
    <location>
        <begin position="360"/>
        <end position="379"/>
    </location>
</feature>
<dbReference type="Pfam" id="PF00254">
    <property type="entry name" value="FKBP_C"/>
    <property type="match status" value="1"/>
</dbReference>
<feature type="region of interest" description="Disordered" evidence="9">
    <location>
        <begin position="62"/>
        <end position="194"/>
    </location>
</feature>
<evidence type="ECO:0000256" key="3">
    <source>
        <dbReference type="ARBA" id="ARBA00007838"/>
    </source>
</evidence>
<evidence type="ECO:0000259" key="10">
    <source>
        <dbReference type="PROSITE" id="PS50059"/>
    </source>
</evidence>
<organism evidence="11 12">
    <name type="scientific">Cercophora newfieldiana</name>
    <dbReference type="NCBI Taxonomy" id="92897"/>
    <lineage>
        <taxon>Eukaryota</taxon>
        <taxon>Fungi</taxon>
        <taxon>Dikarya</taxon>
        <taxon>Ascomycota</taxon>
        <taxon>Pezizomycotina</taxon>
        <taxon>Sordariomycetes</taxon>
        <taxon>Sordariomycetidae</taxon>
        <taxon>Sordariales</taxon>
        <taxon>Lasiosphaeriaceae</taxon>
        <taxon>Cercophora</taxon>
    </lineage>
</organism>
<comment type="similarity">
    <text evidence="3">Belongs to the FKBP-type PPIase family. FKBP3/4 subfamily.</text>
</comment>
<feature type="compositionally biased region" description="Acidic residues" evidence="9">
    <location>
        <begin position="308"/>
        <end position="317"/>
    </location>
</feature>
<evidence type="ECO:0000256" key="1">
    <source>
        <dbReference type="ARBA" id="ARBA00000971"/>
    </source>
</evidence>
<evidence type="ECO:0000256" key="2">
    <source>
        <dbReference type="ARBA" id="ARBA00002221"/>
    </source>
</evidence>
<dbReference type="FunFam" id="3.10.50.40:FF:000006">
    <property type="entry name" value="Peptidyl-prolyl cis-trans isomerase"/>
    <property type="match status" value="1"/>
</dbReference>
<dbReference type="GO" id="GO:0000785">
    <property type="term" value="C:chromatin"/>
    <property type="evidence" value="ECO:0007669"/>
    <property type="project" value="TreeGrafter"/>
</dbReference>
<sequence length="486" mass="52207">MSPLLPVALYGLEVPPGEIMVPAAIQFPATVCESECCPPPGQGAYTGCKIRITMAAIDPTAVPETDSEGNVPSLPRSTLKIIKTSSGKPDSDSEEDENDALERLLGGGDSDEESGSEEEANGGPSDPSKLKKARQEAAIKKLLELTQEESDDEMEDADANGSKSKKGKAKASEEDESEGSDEESGDEDDLDLEDYVVCTLDTERNYQQPLDLVIGEGEQVFFVVSGTHTIYLTGNYVVDQDEEDDGDDSDDEDYDLPPGLDELDDSELSDELDEIEGLDRIKEVDTDEEEAPKLVDTKKKGKKRPAEEEAEDLDEMVAADSKKLSKKQQKKLKTEAAAKEAAAKVDSPASAKKVQFAKELEQGPTGPAKDDKKAAPSVRVTQGVTIDDRKTGTGRTVKNGDKVGLRYIGKLQNGKVFDANKKGPPFSFKVGKGEVIKGWDIGLVGMAIGGERRLTIPAHLAYGSKGVPGIPGNSTLIFDIKLLEIK</sequence>
<feature type="compositionally biased region" description="Acidic residues" evidence="9">
    <location>
        <begin position="146"/>
        <end position="158"/>
    </location>
</feature>
<dbReference type="EMBL" id="JAULSV010000001">
    <property type="protein sequence ID" value="KAK0657493.1"/>
    <property type="molecule type" value="Genomic_DNA"/>
</dbReference>
<keyword evidence="5 7" id="KW-0697">Rotamase</keyword>